<evidence type="ECO:0000313" key="1">
    <source>
        <dbReference type="EMBL" id="MBW7477309.1"/>
    </source>
</evidence>
<dbReference type="InterPro" id="IPR003718">
    <property type="entry name" value="OsmC/Ohr_fam"/>
</dbReference>
<dbReference type="InterPro" id="IPR036102">
    <property type="entry name" value="OsmC/Ohrsf"/>
</dbReference>
<proteinExistence type="predicted"/>
<dbReference type="Gene3D" id="3.30.300.20">
    <property type="match status" value="1"/>
</dbReference>
<dbReference type="PANTHER" id="PTHR42830">
    <property type="entry name" value="OSMOTICALLY INDUCIBLE FAMILY PROTEIN"/>
    <property type="match status" value="1"/>
</dbReference>
<dbReference type="Proteomes" id="UP000812277">
    <property type="component" value="Unassembled WGS sequence"/>
</dbReference>
<comment type="caution">
    <text evidence="1">The sequence shown here is derived from an EMBL/GenBank/DDBJ whole genome shotgun (WGS) entry which is preliminary data.</text>
</comment>
<dbReference type="EMBL" id="JAHZIJ010000022">
    <property type="protein sequence ID" value="MBW7477309.1"/>
    <property type="molecule type" value="Genomic_DNA"/>
</dbReference>
<name>A0ABS7DC13_9BACL</name>
<accession>A0ABS7DC13</accession>
<organism evidence="1 2">
    <name type="scientific">Paenibacillus oenotherae</name>
    <dbReference type="NCBI Taxonomy" id="1435645"/>
    <lineage>
        <taxon>Bacteria</taxon>
        <taxon>Bacillati</taxon>
        <taxon>Bacillota</taxon>
        <taxon>Bacilli</taxon>
        <taxon>Bacillales</taxon>
        <taxon>Paenibacillaceae</taxon>
        <taxon>Paenibacillus</taxon>
    </lineage>
</organism>
<dbReference type="PANTHER" id="PTHR42830:SF2">
    <property type="entry name" value="OSMC_OHR FAMILY PROTEIN"/>
    <property type="match status" value="1"/>
</dbReference>
<dbReference type="RefSeq" id="WP_219874561.1">
    <property type="nucleotide sequence ID" value="NZ_JAHZIJ010000022.1"/>
</dbReference>
<gene>
    <name evidence="1" type="ORF">K0T92_21555</name>
</gene>
<dbReference type="InterPro" id="IPR052707">
    <property type="entry name" value="OsmC_Ohr_Peroxiredoxin"/>
</dbReference>
<evidence type="ECO:0000313" key="2">
    <source>
        <dbReference type="Proteomes" id="UP000812277"/>
    </source>
</evidence>
<dbReference type="InterPro" id="IPR015946">
    <property type="entry name" value="KH_dom-like_a/b"/>
</dbReference>
<protein>
    <submittedName>
        <fullName evidence="1">OsmC family protein</fullName>
    </submittedName>
</protein>
<keyword evidence="2" id="KW-1185">Reference proteome</keyword>
<dbReference type="Pfam" id="PF02566">
    <property type="entry name" value="OsmC"/>
    <property type="match status" value="1"/>
</dbReference>
<sequence>MSQYQFEVKSSWSGSWNGQGTVQGDSYEGITSMPREMEGPGMGMNSEELMLGAAATCYLVTYSFIADKMKLPIADLSMTTQGQVTAQGGSYDYTKIIHRLNIALSSEATDAQVRLAETLTSRAEKSCMIAKLMRGNVEIVIEPTVSIIESITE</sequence>
<reference evidence="1 2" key="1">
    <citation type="submission" date="2021-07" db="EMBL/GenBank/DDBJ databases">
        <title>Paenibacillus radiodurans sp. nov., isolated from the southeastern edge of Tengger Desert.</title>
        <authorList>
            <person name="Zhang G."/>
        </authorList>
    </citation>
    <scope>NUCLEOTIDE SEQUENCE [LARGE SCALE GENOMIC DNA]</scope>
    <source>
        <strain evidence="1 2">DT7-4</strain>
    </source>
</reference>
<dbReference type="SUPFAM" id="SSF82784">
    <property type="entry name" value="OsmC-like"/>
    <property type="match status" value="1"/>
</dbReference>